<dbReference type="Ensembl" id="ENSCJAT00000123375.1">
    <property type="protein sequence ID" value="ENSCJAP00000092754.1"/>
    <property type="gene ID" value="ENSCJAG00000084523.1"/>
</dbReference>
<evidence type="ECO:0000256" key="1">
    <source>
        <dbReference type="ARBA" id="ARBA00023157"/>
    </source>
</evidence>
<evidence type="ECO:0000256" key="2">
    <source>
        <dbReference type="SAM" id="SignalP"/>
    </source>
</evidence>
<reference evidence="4" key="3">
    <citation type="submission" date="2025-09" db="UniProtKB">
        <authorList>
            <consortium name="Ensembl"/>
        </authorList>
    </citation>
    <scope>IDENTIFICATION</scope>
</reference>
<feature type="domain" description="WAP" evidence="3">
    <location>
        <begin position="26"/>
        <end position="73"/>
    </location>
</feature>
<reference evidence="4" key="2">
    <citation type="submission" date="2025-08" db="UniProtKB">
        <authorList>
            <consortium name="Ensembl"/>
        </authorList>
    </citation>
    <scope>IDENTIFICATION</scope>
</reference>
<keyword evidence="1" id="KW-1015">Disulfide bond</keyword>
<accession>A0A8I3WN78</accession>
<dbReference type="Proteomes" id="UP000008225">
    <property type="component" value="Chromosome 5"/>
</dbReference>
<sequence length="271" mass="30758">MGSSGLLSLLVLFILLVSVQGPGLTDWLFAKRCPRIKEECAFKERDVCTKDRQCQDNKKCCVFSCGKKCFDVKQGNIQSLRITTPSSPYPRLLPSWAGFVLLLLRNGLWQNCWTWKTCDLDSSLCQIWCVTIVMTLSYLVMFETQFQTLLDRIRSFLSPPKQMSGEGVGLKQIFFGYLVTCYFYNFLSLHLAIVALTYTNIVAASDTLSNLYFPALLYGVATSLTTHIQLCTKIPLLTAPERRVFPFCCILISCPSPWDVKRLSKILFSFI</sequence>
<reference evidence="4 5" key="1">
    <citation type="submission" date="2009-03" db="EMBL/GenBank/DDBJ databases">
        <authorList>
            <person name="Warren W."/>
            <person name="Ye L."/>
            <person name="Minx P."/>
            <person name="Worley K."/>
            <person name="Gibbs R."/>
            <person name="Wilson R.K."/>
        </authorList>
    </citation>
    <scope>NUCLEOTIDE SEQUENCE [LARGE SCALE GENOMIC DNA]</scope>
</reference>
<keyword evidence="5" id="KW-1185">Reference proteome</keyword>
<dbReference type="PANTHER" id="PTHR46751">
    <property type="entry name" value="EPPIN"/>
    <property type="match status" value="1"/>
</dbReference>
<name>A0A8I3WN78_CALJA</name>
<dbReference type="AlphaFoldDB" id="A0A8I3WN78"/>
<evidence type="ECO:0000313" key="5">
    <source>
        <dbReference type="Proteomes" id="UP000008225"/>
    </source>
</evidence>
<gene>
    <name evidence="4" type="primary">EPPIN</name>
</gene>
<dbReference type="GO" id="GO:0005615">
    <property type="term" value="C:extracellular space"/>
    <property type="evidence" value="ECO:0007669"/>
    <property type="project" value="TreeGrafter"/>
</dbReference>
<dbReference type="InterPro" id="IPR036645">
    <property type="entry name" value="Elafin-like_sf"/>
</dbReference>
<dbReference type="FunFam" id="4.10.75.10:FF:000004">
    <property type="entry name" value="WAP four-disulfide core domain 6A"/>
    <property type="match status" value="1"/>
</dbReference>
<dbReference type="InterPro" id="IPR008197">
    <property type="entry name" value="WAP_dom"/>
</dbReference>
<dbReference type="GO" id="GO:0030414">
    <property type="term" value="F:peptidase inhibitor activity"/>
    <property type="evidence" value="ECO:0007669"/>
    <property type="project" value="InterPro"/>
</dbReference>
<dbReference type="PROSITE" id="PS51390">
    <property type="entry name" value="WAP"/>
    <property type="match status" value="1"/>
</dbReference>
<keyword evidence="2" id="KW-0732">Signal</keyword>
<dbReference type="Gene3D" id="4.10.75.10">
    <property type="entry name" value="Elafin-like"/>
    <property type="match status" value="1"/>
</dbReference>
<dbReference type="SUPFAM" id="SSF57256">
    <property type="entry name" value="Elafin-like"/>
    <property type="match status" value="1"/>
</dbReference>
<feature type="signal peptide" evidence="2">
    <location>
        <begin position="1"/>
        <end position="21"/>
    </location>
</feature>
<dbReference type="PANTHER" id="PTHR46751:SF2">
    <property type="entry name" value="EPPIN"/>
    <property type="match status" value="1"/>
</dbReference>
<dbReference type="InterPro" id="IPR051388">
    <property type="entry name" value="Serpin_venom_toxin"/>
</dbReference>
<dbReference type="GeneTree" id="ENSGT00940000156753"/>
<dbReference type="Pfam" id="PF00095">
    <property type="entry name" value="WAP"/>
    <property type="match status" value="1"/>
</dbReference>
<evidence type="ECO:0000313" key="4">
    <source>
        <dbReference type="Ensembl" id="ENSCJAP00000092754.1"/>
    </source>
</evidence>
<organism evidence="4 5">
    <name type="scientific">Callithrix jacchus</name>
    <name type="common">White-tufted-ear marmoset</name>
    <name type="synonym">Simia Jacchus</name>
    <dbReference type="NCBI Taxonomy" id="9483"/>
    <lineage>
        <taxon>Eukaryota</taxon>
        <taxon>Metazoa</taxon>
        <taxon>Chordata</taxon>
        <taxon>Craniata</taxon>
        <taxon>Vertebrata</taxon>
        <taxon>Euteleostomi</taxon>
        <taxon>Mammalia</taxon>
        <taxon>Eutheria</taxon>
        <taxon>Euarchontoglires</taxon>
        <taxon>Primates</taxon>
        <taxon>Haplorrhini</taxon>
        <taxon>Platyrrhini</taxon>
        <taxon>Cebidae</taxon>
        <taxon>Callitrichinae</taxon>
        <taxon>Callithrix</taxon>
        <taxon>Callithrix</taxon>
    </lineage>
</organism>
<evidence type="ECO:0000259" key="3">
    <source>
        <dbReference type="PROSITE" id="PS51390"/>
    </source>
</evidence>
<feature type="chain" id="PRO_5035318386" evidence="2">
    <location>
        <begin position="22"/>
        <end position="271"/>
    </location>
</feature>
<protein>
    <submittedName>
        <fullName evidence="4">Epididymal peptidase inhibitor</fullName>
    </submittedName>
</protein>
<proteinExistence type="predicted"/>
<dbReference type="SMART" id="SM00217">
    <property type="entry name" value="WAP"/>
    <property type="match status" value="1"/>
</dbReference>